<keyword evidence="2" id="KW-0328">Glycosyltransferase</keyword>
<organism evidence="2 3">
    <name type="scientific">Paenibacillus thermoaerophilus</name>
    <dbReference type="NCBI Taxonomy" id="1215385"/>
    <lineage>
        <taxon>Bacteria</taxon>
        <taxon>Bacillati</taxon>
        <taxon>Bacillota</taxon>
        <taxon>Bacilli</taxon>
        <taxon>Bacillales</taxon>
        <taxon>Paenibacillaceae</taxon>
        <taxon>Paenibacillus</taxon>
    </lineage>
</organism>
<dbReference type="Pfam" id="PF13524">
    <property type="entry name" value="Glyco_trans_1_2"/>
    <property type="match status" value="1"/>
</dbReference>
<keyword evidence="2" id="KW-0808">Transferase</keyword>
<dbReference type="GO" id="GO:0016757">
    <property type="term" value="F:glycosyltransferase activity"/>
    <property type="evidence" value="ECO:0007669"/>
    <property type="project" value="UniProtKB-KW"/>
</dbReference>
<accession>A0ABW2V0U2</accession>
<protein>
    <submittedName>
        <fullName evidence="2">Glycosyltransferase</fullName>
        <ecNumber evidence="2">2.4.-.-</ecNumber>
    </submittedName>
</protein>
<dbReference type="EC" id="2.4.-.-" evidence="2"/>
<dbReference type="Proteomes" id="UP001596528">
    <property type="component" value="Unassembled WGS sequence"/>
</dbReference>
<comment type="caution">
    <text evidence="2">The sequence shown here is derived from an EMBL/GenBank/DDBJ whole genome shotgun (WGS) entry which is preliminary data.</text>
</comment>
<proteinExistence type="predicted"/>
<name>A0ABW2V0U2_9BACL</name>
<dbReference type="EMBL" id="JBHTGQ010000004">
    <property type="protein sequence ID" value="MFC7748916.1"/>
    <property type="molecule type" value="Genomic_DNA"/>
</dbReference>
<gene>
    <name evidence="2" type="ORF">ACFQWB_03005</name>
</gene>
<keyword evidence="3" id="KW-1185">Reference proteome</keyword>
<evidence type="ECO:0000313" key="2">
    <source>
        <dbReference type="EMBL" id="MFC7748916.1"/>
    </source>
</evidence>
<evidence type="ECO:0000313" key="3">
    <source>
        <dbReference type="Proteomes" id="UP001596528"/>
    </source>
</evidence>
<sequence length="362" mass="41321">MNGTAHAAARGRRDGYRAGWSEGYRLGRCEAIRRQAAALPIERLPLRILYIPQGFEAIDYGVIEALNHKVAECLIGDPRQMARQAIDYRPDLVLVLNGMHVFPDDHLQQIDAIRGAGIRTAIWFADDPYFSELTAKIAPRYDYVFTHELSCAGWYRQLGCPNAHYLPLAASTTLFRPIHVEAKYRTDVCFIGMGFQNRIRFFDQLAPYLSGLRVFIAGALWNSLKHYRQLAGKIKLDWIPVPETASYYSGAKIVLNVHRMAGGNQNSYKLPAKSLNPRTFEIAACGAFQLTDVREDLPLYFTPGQDIATYRSAREAARLIRHYLTHEDERRRLAWNALRRTCTEHTFANRLDRLFRIVFEGA</sequence>
<reference evidence="3" key="1">
    <citation type="journal article" date="2019" name="Int. J. Syst. Evol. Microbiol.">
        <title>The Global Catalogue of Microorganisms (GCM) 10K type strain sequencing project: providing services to taxonomists for standard genome sequencing and annotation.</title>
        <authorList>
            <consortium name="The Broad Institute Genomics Platform"/>
            <consortium name="The Broad Institute Genome Sequencing Center for Infectious Disease"/>
            <person name="Wu L."/>
            <person name="Ma J."/>
        </authorList>
    </citation>
    <scope>NUCLEOTIDE SEQUENCE [LARGE SCALE GENOMIC DNA]</scope>
    <source>
        <strain evidence="3">JCM 18657</strain>
    </source>
</reference>
<feature type="domain" description="Spore protein YkvP/CgeB glycosyl transferase-like" evidence="1">
    <location>
        <begin position="200"/>
        <end position="354"/>
    </location>
</feature>
<evidence type="ECO:0000259" key="1">
    <source>
        <dbReference type="Pfam" id="PF13524"/>
    </source>
</evidence>
<dbReference type="RefSeq" id="WP_246068068.1">
    <property type="nucleotide sequence ID" value="NZ_JBHTGQ010000004.1"/>
</dbReference>
<dbReference type="SUPFAM" id="SSF53756">
    <property type="entry name" value="UDP-Glycosyltransferase/glycogen phosphorylase"/>
    <property type="match status" value="1"/>
</dbReference>
<dbReference type="InterPro" id="IPR055259">
    <property type="entry name" value="YkvP/CgeB_Glyco_trans-like"/>
</dbReference>